<dbReference type="AlphaFoldDB" id="A0AAR5Q0E5"/>
<feature type="region of interest" description="Disordered" evidence="3">
    <location>
        <begin position="111"/>
        <end position="137"/>
    </location>
</feature>
<feature type="compositionally biased region" description="Polar residues" evidence="3">
    <location>
        <begin position="26"/>
        <end position="37"/>
    </location>
</feature>
<accession>A0AAR5Q0E5</accession>
<dbReference type="SMART" id="SM00160">
    <property type="entry name" value="RanBD"/>
    <property type="match status" value="1"/>
</dbReference>
<comment type="subcellular location">
    <subcellularLocation>
        <location evidence="1">Nucleus</location>
    </subcellularLocation>
</comment>
<dbReference type="InterPro" id="IPR000156">
    <property type="entry name" value="Ran_bind_dom"/>
</dbReference>
<evidence type="ECO:0000313" key="6">
    <source>
        <dbReference type="Proteomes" id="UP000019118"/>
    </source>
</evidence>
<feature type="compositionally biased region" description="Basic and acidic residues" evidence="3">
    <location>
        <begin position="219"/>
        <end position="247"/>
    </location>
</feature>
<dbReference type="SUPFAM" id="SSF50729">
    <property type="entry name" value="PH domain-like"/>
    <property type="match status" value="1"/>
</dbReference>
<protein>
    <recommendedName>
        <fullName evidence="4">RanBD1 domain-containing protein</fullName>
    </recommendedName>
</protein>
<dbReference type="PANTHER" id="PTHR23138">
    <property type="entry name" value="RAN BINDING PROTEIN"/>
    <property type="match status" value="1"/>
</dbReference>
<dbReference type="GO" id="GO:0005634">
    <property type="term" value="C:nucleus"/>
    <property type="evidence" value="ECO:0007669"/>
    <property type="project" value="UniProtKB-SubCell"/>
</dbReference>
<reference evidence="6" key="1">
    <citation type="journal article" date="2013" name="Genome Biol.">
        <title>Draft genome of the mountain pine beetle, Dendroctonus ponderosae Hopkins, a major forest pest.</title>
        <authorList>
            <person name="Keeling C.I."/>
            <person name="Yuen M.M."/>
            <person name="Liao N.Y."/>
            <person name="Docking T.R."/>
            <person name="Chan S.K."/>
            <person name="Taylor G.A."/>
            <person name="Palmquist D.L."/>
            <person name="Jackman S.D."/>
            <person name="Nguyen A."/>
            <person name="Li M."/>
            <person name="Henderson H."/>
            <person name="Janes J.K."/>
            <person name="Zhao Y."/>
            <person name="Pandoh P."/>
            <person name="Moore R."/>
            <person name="Sperling F.A."/>
            <person name="Huber D.P."/>
            <person name="Birol I."/>
            <person name="Jones S.J."/>
            <person name="Bohlmann J."/>
        </authorList>
    </citation>
    <scope>NUCLEOTIDE SEQUENCE</scope>
</reference>
<sequence length="393" mass="43485">MRCLEMAGKEEDDSKSKINMGDMKSNEPSHITASVNLSMEGPNDDSSSKQENDACTNGIGKVDDFKVCSPSKMCKMESKNSLISEHNHMGKSILKPSLLSLSSAASSGSVIRQSSFNPFSQPTKKPEISETKQMNGESLKFVPLLKSNSQISTRVEPASNQSNHSPKPSSPAFVFGQNIQERVVADATSLEPVASTSATDSNGTTSTTSDMLFSTAMKSEAKPDTSKEKDTKSLTESAREYEESRATKRKYDEVEVKTGEEEETNIISISCKLFSFDKASSNWQERGRGTLRLNDFEISDDQMGSRLVFRTSGSLRVILNTKIWAGMTVDKASEKSIRLTALDSSGDIRVFLIMSTIEDSRHLYSHLQMRLQKEIFLQKRKKLQSTDNCSEQQ</sequence>
<dbReference type="Pfam" id="PF00638">
    <property type="entry name" value="Ran_BP1"/>
    <property type="match status" value="1"/>
</dbReference>
<evidence type="ECO:0000259" key="4">
    <source>
        <dbReference type="PROSITE" id="PS50196"/>
    </source>
</evidence>
<dbReference type="Proteomes" id="UP000019118">
    <property type="component" value="Unassembled WGS sequence"/>
</dbReference>
<reference evidence="5" key="2">
    <citation type="submission" date="2024-08" db="UniProtKB">
        <authorList>
            <consortium name="EnsemblMetazoa"/>
        </authorList>
    </citation>
    <scope>IDENTIFICATION</scope>
</reference>
<name>A0AAR5Q0E5_DENPD</name>
<evidence type="ECO:0000256" key="3">
    <source>
        <dbReference type="SAM" id="MobiDB-lite"/>
    </source>
</evidence>
<dbReference type="GO" id="GO:0006611">
    <property type="term" value="P:protein export from nucleus"/>
    <property type="evidence" value="ECO:0007669"/>
    <property type="project" value="TreeGrafter"/>
</dbReference>
<keyword evidence="2" id="KW-0539">Nucleus</keyword>
<feature type="region of interest" description="Disordered" evidence="3">
    <location>
        <begin position="153"/>
        <end position="173"/>
    </location>
</feature>
<evidence type="ECO:0000256" key="2">
    <source>
        <dbReference type="ARBA" id="ARBA00023242"/>
    </source>
</evidence>
<keyword evidence="6" id="KW-1185">Reference proteome</keyword>
<feature type="region of interest" description="Disordered" evidence="3">
    <location>
        <begin position="192"/>
        <end position="247"/>
    </location>
</feature>
<dbReference type="CDD" id="cd13180">
    <property type="entry name" value="RanBD_RanBP3"/>
    <property type="match status" value="1"/>
</dbReference>
<evidence type="ECO:0000256" key="1">
    <source>
        <dbReference type="ARBA" id="ARBA00004123"/>
    </source>
</evidence>
<evidence type="ECO:0000313" key="5">
    <source>
        <dbReference type="EnsemblMetazoa" id="XP_019766682.1"/>
    </source>
</evidence>
<dbReference type="PANTHER" id="PTHR23138:SF142">
    <property type="entry name" value="RAN-BINDING PROTEIN 3B-RELATED"/>
    <property type="match status" value="1"/>
</dbReference>
<organism evidence="5 6">
    <name type="scientific">Dendroctonus ponderosae</name>
    <name type="common">Mountain pine beetle</name>
    <dbReference type="NCBI Taxonomy" id="77166"/>
    <lineage>
        <taxon>Eukaryota</taxon>
        <taxon>Metazoa</taxon>
        <taxon>Ecdysozoa</taxon>
        <taxon>Arthropoda</taxon>
        <taxon>Hexapoda</taxon>
        <taxon>Insecta</taxon>
        <taxon>Pterygota</taxon>
        <taxon>Neoptera</taxon>
        <taxon>Endopterygota</taxon>
        <taxon>Coleoptera</taxon>
        <taxon>Polyphaga</taxon>
        <taxon>Cucujiformia</taxon>
        <taxon>Curculionidae</taxon>
        <taxon>Scolytinae</taxon>
        <taxon>Dendroctonus</taxon>
    </lineage>
</organism>
<feature type="domain" description="RanBD1" evidence="4">
    <location>
        <begin position="240"/>
        <end position="330"/>
    </location>
</feature>
<dbReference type="PROSITE" id="PS50196">
    <property type="entry name" value="RANBD1"/>
    <property type="match status" value="1"/>
</dbReference>
<dbReference type="InterPro" id="IPR011993">
    <property type="entry name" value="PH-like_dom_sf"/>
</dbReference>
<feature type="compositionally biased region" description="Polar residues" evidence="3">
    <location>
        <begin position="153"/>
        <end position="167"/>
    </location>
</feature>
<dbReference type="Gene3D" id="2.30.29.30">
    <property type="entry name" value="Pleckstrin-homology domain (PH domain)/Phosphotyrosine-binding domain (PTB)"/>
    <property type="match status" value="1"/>
</dbReference>
<feature type="compositionally biased region" description="Low complexity" evidence="3">
    <location>
        <begin position="195"/>
        <end position="209"/>
    </location>
</feature>
<feature type="compositionally biased region" description="Basic and acidic residues" evidence="3">
    <location>
        <begin position="7"/>
        <end position="16"/>
    </location>
</feature>
<feature type="region of interest" description="Disordered" evidence="3">
    <location>
        <begin position="1"/>
        <end position="61"/>
    </location>
</feature>
<dbReference type="InterPro" id="IPR045255">
    <property type="entry name" value="RanBP1-like"/>
</dbReference>
<dbReference type="GeneID" id="109542069"/>
<dbReference type="KEGG" id="dpa:109542069"/>
<dbReference type="CTD" id="8498"/>
<dbReference type="EnsemblMetazoa" id="XM_019911123.1">
    <property type="protein sequence ID" value="XP_019766682.1"/>
    <property type="gene ID" value="LOC109542069"/>
</dbReference>
<proteinExistence type="predicted"/>